<evidence type="ECO:0000313" key="1">
    <source>
        <dbReference type="EnsemblMetazoa" id="ACHR009266-PA"/>
    </source>
</evidence>
<dbReference type="AlphaFoldDB" id="A0A182KES8"/>
<proteinExistence type="predicted"/>
<organism evidence="1 2">
    <name type="scientific">Anopheles christyi</name>
    <dbReference type="NCBI Taxonomy" id="43041"/>
    <lineage>
        <taxon>Eukaryota</taxon>
        <taxon>Metazoa</taxon>
        <taxon>Ecdysozoa</taxon>
        <taxon>Arthropoda</taxon>
        <taxon>Hexapoda</taxon>
        <taxon>Insecta</taxon>
        <taxon>Pterygota</taxon>
        <taxon>Neoptera</taxon>
        <taxon>Endopterygota</taxon>
        <taxon>Diptera</taxon>
        <taxon>Nematocera</taxon>
        <taxon>Culicoidea</taxon>
        <taxon>Culicidae</taxon>
        <taxon>Anophelinae</taxon>
        <taxon>Anopheles</taxon>
    </lineage>
</organism>
<keyword evidence="2" id="KW-1185">Reference proteome</keyword>
<dbReference type="VEuPathDB" id="VectorBase:ACHR009266"/>
<reference evidence="1" key="2">
    <citation type="submission" date="2020-05" db="UniProtKB">
        <authorList>
            <consortium name="EnsemblMetazoa"/>
        </authorList>
    </citation>
    <scope>IDENTIFICATION</scope>
    <source>
        <strain evidence="1">ACHKN1017</strain>
    </source>
</reference>
<dbReference type="EnsemblMetazoa" id="ACHR009266-RA">
    <property type="protein sequence ID" value="ACHR009266-PA"/>
    <property type="gene ID" value="ACHR009266"/>
</dbReference>
<evidence type="ECO:0000313" key="2">
    <source>
        <dbReference type="Proteomes" id="UP000075881"/>
    </source>
</evidence>
<dbReference type="Proteomes" id="UP000075881">
    <property type="component" value="Unassembled WGS sequence"/>
</dbReference>
<name>A0A182KES8_9DIPT</name>
<sequence length="463" mass="49967">MVVESTQQSMVTFSTKLPLNTAVQNVTAGAVLQLYNIAVTSIAAFTDRISWAAINRTNPPAEVFSTLNTVYTNTVSSIQQTAPAAIASITSFSSANGAAIAKSGANILLILSDIRATLSIFSSTIDTFPSPITAKEVFEKLTKFQIATIVGALDALKTEVTVLVSKLKETATTLTESDALNSNYVNMLSQSFGSIDSSLSNLFNRLTSLAADFERQFRATESTVTNDVQTFNAKITAIKDNIIAPSAAQIFAITRTFSEKYSESYTIVKPNVEERLQLLVNTVTDTVLNAAQNLLFTTYRVLDSTLRRIPNAPAMGKFCATEYINPYVQYLSSNMASSLTGCISSTASQVETVLRVQLQAINALVKDRQAYFKMWNDAINGVSSTSDANTRNIAVLKLTARTSNQQLDTLQPALASLFSILAQLVSNLNAVLNRTKLCVTLKSAELSAQLIMASASFNTCMDS</sequence>
<accession>A0A182KES8</accession>
<protein>
    <submittedName>
        <fullName evidence="1">Uncharacterized protein</fullName>
    </submittedName>
</protein>
<reference evidence="2" key="1">
    <citation type="submission" date="2013-03" db="EMBL/GenBank/DDBJ databases">
        <title>The Genome Sequence of Anopheles christyi ACHKN1017.</title>
        <authorList>
            <consortium name="The Broad Institute Genomics Platform"/>
            <person name="Neafsey D.E."/>
            <person name="Besansky N."/>
            <person name="Walker B."/>
            <person name="Young S.K."/>
            <person name="Zeng Q."/>
            <person name="Gargeya S."/>
            <person name="Fitzgerald M."/>
            <person name="Haas B."/>
            <person name="Abouelleil A."/>
            <person name="Allen A.W."/>
            <person name="Alvarado L."/>
            <person name="Arachchi H.M."/>
            <person name="Berlin A.M."/>
            <person name="Chapman S.B."/>
            <person name="Gainer-Dewar J."/>
            <person name="Goldberg J."/>
            <person name="Griggs A."/>
            <person name="Gujja S."/>
            <person name="Hansen M."/>
            <person name="Howarth C."/>
            <person name="Imamovic A."/>
            <person name="Ireland A."/>
            <person name="Larimer J."/>
            <person name="McCowan C."/>
            <person name="Murphy C."/>
            <person name="Pearson M."/>
            <person name="Poon T.W."/>
            <person name="Priest M."/>
            <person name="Roberts A."/>
            <person name="Saif S."/>
            <person name="Shea T."/>
            <person name="Sisk P."/>
            <person name="Sykes S."/>
            <person name="Wortman J."/>
            <person name="Nusbaum C."/>
            <person name="Birren B."/>
        </authorList>
    </citation>
    <scope>NUCLEOTIDE SEQUENCE [LARGE SCALE GENOMIC DNA]</scope>
    <source>
        <strain evidence="2">ACHKN1017</strain>
    </source>
</reference>